<evidence type="ECO:0000256" key="10">
    <source>
        <dbReference type="ARBA" id="ARBA00023136"/>
    </source>
</evidence>
<dbReference type="InterPro" id="IPR000531">
    <property type="entry name" value="Beta-barrel_TonB"/>
</dbReference>
<evidence type="ECO:0000256" key="11">
    <source>
        <dbReference type="ARBA" id="ARBA00023237"/>
    </source>
</evidence>
<evidence type="ECO:0000256" key="5">
    <source>
        <dbReference type="ARBA" id="ARBA00022692"/>
    </source>
</evidence>
<dbReference type="Proteomes" id="UP000433577">
    <property type="component" value="Chromosome 3"/>
</dbReference>
<evidence type="ECO:0000256" key="12">
    <source>
        <dbReference type="PROSITE-ProRule" id="PRU01360"/>
    </source>
</evidence>
<dbReference type="GO" id="GO:0009279">
    <property type="term" value="C:cell outer membrane"/>
    <property type="evidence" value="ECO:0007669"/>
    <property type="project" value="UniProtKB-SubCell"/>
</dbReference>
<dbReference type="AlphaFoldDB" id="A0A7Z2GPU5"/>
<dbReference type="GO" id="GO:0015344">
    <property type="term" value="F:siderophore uptake transmembrane transporter activity"/>
    <property type="evidence" value="ECO:0007669"/>
    <property type="project" value="TreeGrafter"/>
</dbReference>
<dbReference type="Gene3D" id="2.40.170.20">
    <property type="entry name" value="TonB-dependent receptor, beta-barrel domain"/>
    <property type="match status" value="1"/>
</dbReference>
<dbReference type="OrthoDB" id="9760494at2"/>
<dbReference type="InterPro" id="IPR036942">
    <property type="entry name" value="Beta-barrel_TonB_sf"/>
</dbReference>
<reference evidence="14 15" key="1">
    <citation type="submission" date="2019-12" db="EMBL/GenBank/DDBJ databases">
        <title>Paraburkholderia acidiphila 7Q-K02 sp. nov and Paraburkholderia acidisoli DHF22 sp. nov., two strains isolated from forest soil.</title>
        <authorList>
            <person name="Gao Z."/>
            <person name="Qiu L."/>
        </authorList>
    </citation>
    <scope>NUCLEOTIDE SEQUENCE [LARGE SCALE GENOMIC DNA]</scope>
    <source>
        <strain evidence="14 15">DHF22</strain>
    </source>
</reference>
<accession>A0A7Z2GPU5</accession>
<keyword evidence="10 12" id="KW-0472">Membrane</keyword>
<dbReference type="KEGG" id="pacs:FAZ98_28385"/>
<keyword evidence="15" id="KW-1185">Reference proteome</keyword>
<comment type="subcellular location">
    <subcellularLocation>
        <location evidence="1 12">Cell outer membrane</location>
        <topology evidence="1 12">Multi-pass membrane protein</topology>
    </subcellularLocation>
</comment>
<evidence type="ECO:0000313" key="14">
    <source>
        <dbReference type="EMBL" id="QGZ65658.1"/>
    </source>
</evidence>
<comment type="similarity">
    <text evidence="12">Belongs to the TonB-dependent receptor family.</text>
</comment>
<organism evidence="14 15">
    <name type="scientific">Paraburkholderia acidisoli</name>
    <dbReference type="NCBI Taxonomy" id="2571748"/>
    <lineage>
        <taxon>Bacteria</taxon>
        <taxon>Pseudomonadati</taxon>
        <taxon>Pseudomonadota</taxon>
        <taxon>Betaproteobacteria</taxon>
        <taxon>Burkholderiales</taxon>
        <taxon>Burkholderiaceae</taxon>
        <taxon>Paraburkholderia</taxon>
    </lineage>
</organism>
<evidence type="ECO:0000256" key="4">
    <source>
        <dbReference type="ARBA" id="ARBA00022496"/>
    </source>
</evidence>
<keyword evidence="11 12" id="KW-0998">Cell outer membrane</keyword>
<sequence>MQYAWKLPYGLTLTPGVKYVSFERNLNSPLNQKSGTAADFSHTWTKVLPSLTLHEQINHDWSAYAQYAQGFLAPNLNVFYVPNASVSGQPSPEQTDNYQLGTTYKTDRLTISADLYYINFRNAVTSTTVGGNTVFSNAGGAVYKGFETEATFYAGYGFSLYGNLTFNSAKQKDTGDWMPNAPRQTAALGVIYERGPLHGSLISKFVGHQFGDTGDQQPIGGFMVTNLAAAYTIKSPTTWMRNTRVGLEVDNLFNRTSIDGLAGYTAQDNTPLYWTIPGRAVFATVSTDF</sequence>
<keyword evidence="5 12" id="KW-0812">Transmembrane</keyword>
<evidence type="ECO:0000256" key="2">
    <source>
        <dbReference type="ARBA" id="ARBA00022448"/>
    </source>
</evidence>
<protein>
    <submittedName>
        <fullName evidence="14">TonB-dependent receptor</fullName>
    </submittedName>
</protein>
<keyword evidence="7" id="KW-0408">Iron</keyword>
<evidence type="ECO:0000313" key="15">
    <source>
        <dbReference type="Proteomes" id="UP000433577"/>
    </source>
</evidence>
<keyword evidence="14" id="KW-0675">Receptor</keyword>
<name>A0A7Z2GPU5_9BURK</name>
<evidence type="ECO:0000256" key="7">
    <source>
        <dbReference type="ARBA" id="ARBA00023004"/>
    </source>
</evidence>
<dbReference type="InterPro" id="IPR039426">
    <property type="entry name" value="TonB-dep_rcpt-like"/>
</dbReference>
<evidence type="ECO:0000256" key="6">
    <source>
        <dbReference type="ARBA" id="ARBA00022729"/>
    </source>
</evidence>
<dbReference type="Pfam" id="PF00593">
    <property type="entry name" value="TonB_dep_Rec_b-barrel"/>
    <property type="match status" value="1"/>
</dbReference>
<evidence type="ECO:0000256" key="9">
    <source>
        <dbReference type="ARBA" id="ARBA00023077"/>
    </source>
</evidence>
<dbReference type="PANTHER" id="PTHR32552">
    <property type="entry name" value="FERRICHROME IRON RECEPTOR-RELATED"/>
    <property type="match status" value="1"/>
</dbReference>
<keyword evidence="2 12" id="KW-0813">Transport</keyword>
<keyword evidence="6" id="KW-0732">Signal</keyword>
<feature type="domain" description="TonB-dependent receptor-like beta-barrel" evidence="13">
    <location>
        <begin position="2"/>
        <end position="252"/>
    </location>
</feature>
<evidence type="ECO:0000256" key="3">
    <source>
        <dbReference type="ARBA" id="ARBA00022452"/>
    </source>
</evidence>
<proteinExistence type="inferred from homology"/>
<dbReference type="SUPFAM" id="SSF56935">
    <property type="entry name" value="Porins"/>
    <property type="match status" value="1"/>
</dbReference>
<dbReference type="EMBL" id="CP046915">
    <property type="protein sequence ID" value="QGZ65658.1"/>
    <property type="molecule type" value="Genomic_DNA"/>
</dbReference>
<keyword evidence="8" id="KW-0406">Ion transport</keyword>
<keyword evidence="3 12" id="KW-1134">Transmembrane beta strand</keyword>
<keyword evidence="4" id="KW-0410">Iron transport</keyword>
<gene>
    <name evidence="14" type="ORF">FAZ98_28385</name>
</gene>
<keyword evidence="9" id="KW-0798">TonB box</keyword>
<dbReference type="PROSITE" id="PS52016">
    <property type="entry name" value="TONB_DEPENDENT_REC_3"/>
    <property type="match status" value="1"/>
</dbReference>
<dbReference type="PANTHER" id="PTHR32552:SF68">
    <property type="entry name" value="FERRICHROME OUTER MEMBRANE TRANSPORTER_PHAGE RECEPTOR"/>
    <property type="match status" value="1"/>
</dbReference>
<dbReference type="RefSeq" id="WP_158956319.1">
    <property type="nucleotide sequence ID" value="NZ_CP046915.1"/>
</dbReference>
<evidence type="ECO:0000259" key="13">
    <source>
        <dbReference type="Pfam" id="PF00593"/>
    </source>
</evidence>
<evidence type="ECO:0000256" key="8">
    <source>
        <dbReference type="ARBA" id="ARBA00023065"/>
    </source>
</evidence>
<evidence type="ECO:0000256" key="1">
    <source>
        <dbReference type="ARBA" id="ARBA00004571"/>
    </source>
</evidence>